<evidence type="ECO:0000256" key="2">
    <source>
        <dbReference type="SAM" id="Phobius"/>
    </source>
</evidence>
<feature type="transmembrane region" description="Helical" evidence="2">
    <location>
        <begin position="193"/>
        <end position="210"/>
    </location>
</feature>
<keyword evidence="2" id="KW-1133">Transmembrane helix</keyword>
<gene>
    <name evidence="3" type="ORF">D4764_13G0004250</name>
</gene>
<keyword evidence="2" id="KW-0472">Membrane</keyword>
<feature type="compositionally biased region" description="Basic and acidic residues" evidence="1">
    <location>
        <begin position="130"/>
        <end position="145"/>
    </location>
</feature>
<evidence type="ECO:0000313" key="4">
    <source>
        <dbReference type="Proteomes" id="UP000324091"/>
    </source>
</evidence>
<dbReference type="Proteomes" id="UP000324091">
    <property type="component" value="Chromosome 13"/>
</dbReference>
<name>A0A5C6P8H5_9TELE</name>
<sequence length="227" mass="25317">MRSTPGHWRGEGPIVEPQRAAECEAAGMRISTFKSEALVLDQKRVACPLQVGGQILPQVEGFKYLEVLGSRLREWWSVSLRSLSHLLQDKIVDTSGGNEFPLDGGWMLPREVEKLSHSGGAWSRVAAPSHAEESAKGGDPKKDPETVSLGRPENTMKYLWKSWRKCLGRGKSGHHYLGCCLHNLKKTRENEPAPIIIIILILIIIIIYWGDLMNGRGAQKEVRCCLL</sequence>
<feature type="region of interest" description="Disordered" evidence="1">
    <location>
        <begin position="127"/>
        <end position="149"/>
    </location>
</feature>
<dbReference type="EMBL" id="RHFK02000005">
    <property type="protein sequence ID" value="TWW75763.1"/>
    <property type="molecule type" value="Genomic_DNA"/>
</dbReference>
<keyword evidence="2" id="KW-0812">Transmembrane</keyword>
<evidence type="ECO:0000313" key="3">
    <source>
        <dbReference type="EMBL" id="TWW75763.1"/>
    </source>
</evidence>
<keyword evidence="4" id="KW-1185">Reference proteome</keyword>
<accession>A0A5C6P8H5</accession>
<organism evidence="3 4">
    <name type="scientific">Takifugu flavidus</name>
    <name type="common">sansaifugu</name>
    <dbReference type="NCBI Taxonomy" id="433684"/>
    <lineage>
        <taxon>Eukaryota</taxon>
        <taxon>Metazoa</taxon>
        <taxon>Chordata</taxon>
        <taxon>Craniata</taxon>
        <taxon>Vertebrata</taxon>
        <taxon>Euteleostomi</taxon>
        <taxon>Actinopterygii</taxon>
        <taxon>Neopterygii</taxon>
        <taxon>Teleostei</taxon>
        <taxon>Neoteleostei</taxon>
        <taxon>Acanthomorphata</taxon>
        <taxon>Eupercaria</taxon>
        <taxon>Tetraodontiformes</taxon>
        <taxon>Tetradontoidea</taxon>
        <taxon>Tetraodontidae</taxon>
        <taxon>Takifugu</taxon>
    </lineage>
</organism>
<evidence type="ECO:0000256" key="1">
    <source>
        <dbReference type="SAM" id="MobiDB-lite"/>
    </source>
</evidence>
<protein>
    <submittedName>
        <fullName evidence="3">Uncharacterized protein</fullName>
    </submittedName>
</protein>
<dbReference type="AlphaFoldDB" id="A0A5C6P8H5"/>
<reference evidence="3 4" key="1">
    <citation type="submission" date="2019-04" db="EMBL/GenBank/DDBJ databases">
        <title>Chromosome genome assembly for Takifugu flavidus.</title>
        <authorList>
            <person name="Xiao S."/>
        </authorList>
    </citation>
    <scope>NUCLEOTIDE SEQUENCE [LARGE SCALE GENOMIC DNA]</scope>
    <source>
        <strain evidence="3">HTHZ2018</strain>
        <tissue evidence="3">Muscle</tissue>
    </source>
</reference>
<comment type="caution">
    <text evidence="3">The sequence shown here is derived from an EMBL/GenBank/DDBJ whole genome shotgun (WGS) entry which is preliminary data.</text>
</comment>
<proteinExistence type="predicted"/>